<dbReference type="Gene3D" id="3.20.20.140">
    <property type="entry name" value="Metal-dependent hydrolases"/>
    <property type="match status" value="1"/>
</dbReference>
<feature type="domain" description="Amidohydrolase 3" evidence="1">
    <location>
        <begin position="51"/>
        <end position="536"/>
    </location>
</feature>
<dbReference type="RefSeq" id="WP_179643898.1">
    <property type="nucleotide sequence ID" value="NZ_BAAAYY010000016.1"/>
</dbReference>
<proteinExistence type="predicted"/>
<comment type="caution">
    <text evidence="2">The sequence shown here is derived from an EMBL/GenBank/DDBJ whole genome shotgun (WGS) entry which is preliminary data.</text>
</comment>
<organism evidence="2 3">
    <name type="scientific">Spinactinospora alkalitolerans</name>
    <dbReference type="NCBI Taxonomy" id="687207"/>
    <lineage>
        <taxon>Bacteria</taxon>
        <taxon>Bacillati</taxon>
        <taxon>Actinomycetota</taxon>
        <taxon>Actinomycetes</taxon>
        <taxon>Streptosporangiales</taxon>
        <taxon>Nocardiopsidaceae</taxon>
        <taxon>Spinactinospora</taxon>
    </lineage>
</organism>
<dbReference type="PANTHER" id="PTHR22642:SF2">
    <property type="entry name" value="PROTEIN LONG AFTER FAR-RED 3"/>
    <property type="match status" value="1"/>
</dbReference>
<dbReference type="InterPro" id="IPR033932">
    <property type="entry name" value="YtcJ-like"/>
</dbReference>
<accession>A0A852TWD9</accession>
<dbReference type="Gene3D" id="2.30.40.10">
    <property type="entry name" value="Urease, subunit C, domain 1"/>
    <property type="match status" value="1"/>
</dbReference>
<dbReference type="GO" id="GO:0016810">
    <property type="term" value="F:hydrolase activity, acting on carbon-nitrogen (but not peptide) bonds"/>
    <property type="evidence" value="ECO:0007669"/>
    <property type="project" value="InterPro"/>
</dbReference>
<dbReference type="Gene3D" id="3.10.310.70">
    <property type="match status" value="1"/>
</dbReference>
<reference evidence="2 3" key="1">
    <citation type="submission" date="2020-07" db="EMBL/GenBank/DDBJ databases">
        <title>Sequencing the genomes of 1000 actinobacteria strains.</title>
        <authorList>
            <person name="Klenk H.-P."/>
        </authorList>
    </citation>
    <scope>NUCLEOTIDE SEQUENCE [LARGE SCALE GENOMIC DNA]</scope>
    <source>
        <strain evidence="2 3">CXB654</strain>
    </source>
</reference>
<gene>
    <name evidence="2" type="ORF">HDA32_003161</name>
</gene>
<dbReference type="InterPro" id="IPR013108">
    <property type="entry name" value="Amidohydro_3"/>
</dbReference>
<dbReference type="SUPFAM" id="SSF51338">
    <property type="entry name" value="Composite domain of metallo-dependent hydrolases"/>
    <property type="match status" value="1"/>
</dbReference>
<keyword evidence="3" id="KW-1185">Reference proteome</keyword>
<evidence type="ECO:0000259" key="1">
    <source>
        <dbReference type="Pfam" id="PF07969"/>
    </source>
</evidence>
<dbReference type="InterPro" id="IPR011059">
    <property type="entry name" value="Metal-dep_hydrolase_composite"/>
</dbReference>
<dbReference type="Pfam" id="PF07969">
    <property type="entry name" value="Amidohydro_3"/>
    <property type="match status" value="1"/>
</dbReference>
<dbReference type="Proteomes" id="UP000589036">
    <property type="component" value="Unassembled WGS sequence"/>
</dbReference>
<sequence>MQKSDLLIINAVVRTMDSQDSVHSAVLVSDGVIAAVGSDAELRTAADQATVFDAQGGTLTPGFIDNHNHLLHASFMPLDLDCSTPSLATLNEVLERIEQHCRTMPAGRWLQGFGFAAAKIREGRNPTRYELDEVAPHNPFILVESNTHVVNANSAALETGGIGECSPNPWGGEIERDRHGVPTGTLFETAAHHLQSIGWERTVKRDWEAATALVEAKSREYLSHGITAIGDAAVTPVGTELYQRAAKAGRLPLTVHQIHAGDAPFFKQDLRRGDFIDRVHQDESRMLRTGAMKIWADRAYPDGPGLHKIHDGCQVHAGQNFYSPYEIRDLTQRATDLDIGLVIHAMGNCSIDSVTDAYELVRRQHGYDSILRIEHAFVAEPAQAPRMADLAIDLVANPGLAYNDGLFFNSWRGEGQDHLKVLPLRSMIDAGVRVSLASDNPCGFYHPIGLIWSAVTRKHYSGVLIDPDEAITPLEALRAFTSIPAVVAGREHEEGSIEVGKRANLVLLDADPLTVVPDDIVDITVLKTFVDGVEVYDSAAADPFSRVPKTP</sequence>
<protein>
    <recommendedName>
        <fullName evidence="1">Amidohydrolase 3 domain-containing protein</fullName>
    </recommendedName>
</protein>
<dbReference type="AlphaFoldDB" id="A0A852TWD9"/>
<evidence type="ECO:0000313" key="2">
    <source>
        <dbReference type="EMBL" id="NYE48041.1"/>
    </source>
</evidence>
<dbReference type="InterPro" id="IPR032466">
    <property type="entry name" value="Metal_Hydrolase"/>
</dbReference>
<name>A0A852TWD9_9ACTN</name>
<dbReference type="PANTHER" id="PTHR22642">
    <property type="entry name" value="IMIDAZOLONEPROPIONASE"/>
    <property type="match status" value="1"/>
</dbReference>
<dbReference type="SUPFAM" id="SSF51556">
    <property type="entry name" value="Metallo-dependent hydrolases"/>
    <property type="match status" value="1"/>
</dbReference>
<dbReference type="EMBL" id="JACCCC010000001">
    <property type="protein sequence ID" value="NYE48041.1"/>
    <property type="molecule type" value="Genomic_DNA"/>
</dbReference>
<dbReference type="CDD" id="cd01300">
    <property type="entry name" value="YtcJ_like"/>
    <property type="match status" value="1"/>
</dbReference>
<evidence type="ECO:0000313" key="3">
    <source>
        <dbReference type="Proteomes" id="UP000589036"/>
    </source>
</evidence>